<dbReference type="AlphaFoldDB" id="Q2NHV2"/>
<proteinExistence type="inferred from homology"/>
<dbReference type="Proteomes" id="UP000001931">
    <property type="component" value="Chromosome"/>
</dbReference>
<evidence type="ECO:0000256" key="1">
    <source>
        <dbReference type="ARBA" id="ARBA00007665"/>
    </source>
</evidence>
<dbReference type="Pfam" id="PF01205">
    <property type="entry name" value="Impact_N"/>
    <property type="match status" value="1"/>
</dbReference>
<name>Q2NHV2_METST</name>
<reference evidence="3 4" key="1">
    <citation type="journal article" date="2006" name="J. Bacteriol.">
        <title>The genome sequence of Methanosphaera stadtmanae reveals why this human intestinal archaeon is restricted to methanol and H2 for methane formation and ATP synthesis.</title>
        <authorList>
            <person name="Fricke W.F."/>
            <person name="Seedorf H."/>
            <person name="Henne A."/>
            <person name="Kruer M."/>
            <person name="Liesegang H."/>
            <person name="Hedderich R."/>
            <person name="Gottschalk G."/>
            <person name="Thauer R.K."/>
        </authorList>
    </citation>
    <scope>NUCLEOTIDE SEQUENCE [LARGE SCALE GENOMIC DNA]</scope>
    <source>
        <strain evidence="4">ATCC 43021 / DSM 3091 / JCM 11832 / MCB-3</strain>
    </source>
</reference>
<evidence type="ECO:0000313" key="3">
    <source>
        <dbReference type="EMBL" id="ABC56755.1"/>
    </source>
</evidence>
<dbReference type="HOGENOM" id="CLU_083552_3_3_2"/>
<feature type="domain" description="Impact N-terminal" evidence="2">
    <location>
        <begin position="14"/>
        <end position="115"/>
    </location>
</feature>
<dbReference type="InterPro" id="IPR023582">
    <property type="entry name" value="Impact"/>
</dbReference>
<dbReference type="InterPro" id="IPR020568">
    <property type="entry name" value="Ribosomal_Su5_D2-typ_SF"/>
</dbReference>
<protein>
    <recommendedName>
        <fullName evidence="2">Impact N-terminal domain-containing protein</fullName>
    </recommendedName>
</protein>
<accession>Q2NHV2</accession>
<dbReference type="KEGG" id="mst:Msp_0345"/>
<evidence type="ECO:0000313" key="4">
    <source>
        <dbReference type="Proteomes" id="UP000001931"/>
    </source>
</evidence>
<gene>
    <name evidence="3" type="ordered locus">Msp_0345</name>
</gene>
<keyword evidence="4" id="KW-1185">Reference proteome</keyword>
<dbReference type="InterPro" id="IPR036956">
    <property type="entry name" value="Impact_N_sf"/>
</dbReference>
<dbReference type="SUPFAM" id="SSF54211">
    <property type="entry name" value="Ribosomal protein S5 domain 2-like"/>
    <property type="match status" value="1"/>
</dbReference>
<dbReference type="GO" id="GO:0006446">
    <property type="term" value="P:regulation of translational initiation"/>
    <property type="evidence" value="ECO:0007669"/>
    <property type="project" value="TreeGrafter"/>
</dbReference>
<dbReference type="Gene3D" id="3.30.230.30">
    <property type="entry name" value="Impact, N-terminal domain"/>
    <property type="match status" value="1"/>
</dbReference>
<dbReference type="GO" id="GO:0005737">
    <property type="term" value="C:cytoplasm"/>
    <property type="evidence" value="ECO:0007669"/>
    <property type="project" value="TreeGrafter"/>
</dbReference>
<dbReference type="PANTHER" id="PTHR16301:SF20">
    <property type="entry name" value="IMPACT FAMILY MEMBER YIGZ"/>
    <property type="match status" value="1"/>
</dbReference>
<comment type="similarity">
    <text evidence="1">Belongs to the IMPACT family.</text>
</comment>
<dbReference type="InterPro" id="IPR001498">
    <property type="entry name" value="Impact_N"/>
</dbReference>
<dbReference type="EMBL" id="CP000102">
    <property type="protein sequence ID" value="ABC56755.1"/>
    <property type="molecule type" value="Genomic_DNA"/>
</dbReference>
<dbReference type="PANTHER" id="PTHR16301">
    <property type="entry name" value="IMPACT-RELATED"/>
    <property type="match status" value="1"/>
</dbReference>
<sequence>MTIKEVCAGKLVDRKSKFYAHLYQIENLTDDIQEIQKIHNKKYKKAAHHCYAAIVGNDEDSRNDGEVGSPGRVLLELLQEYNLDGYMIMISRKFGGIKLGQGGVARAFRNSGRGVIKTYIENS</sequence>
<organism evidence="3 4">
    <name type="scientific">Methanosphaera stadtmanae (strain ATCC 43021 / DSM 3091 / JCM 11832 / MCB-3)</name>
    <dbReference type="NCBI Taxonomy" id="339860"/>
    <lineage>
        <taxon>Archaea</taxon>
        <taxon>Methanobacteriati</taxon>
        <taxon>Methanobacteriota</taxon>
        <taxon>Methanomada group</taxon>
        <taxon>Methanobacteria</taxon>
        <taxon>Methanobacteriales</taxon>
        <taxon>Methanobacteriaceae</taxon>
        <taxon>Methanosphaera</taxon>
    </lineage>
</organism>
<dbReference type="OrthoDB" id="121633at2157"/>
<evidence type="ECO:0000259" key="2">
    <source>
        <dbReference type="Pfam" id="PF01205"/>
    </source>
</evidence>
<dbReference type="STRING" id="339860.Msp_0345"/>
<dbReference type="eggNOG" id="arCOG03107">
    <property type="taxonomic scope" value="Archaea"/>
</dbReference>